<sequence length="420" mass="48000">MKKTKFIGVLIFFFIYGQYDVSSKDILNTFRINSMLHGVLDNSINPNDTVSDLSLQNPDDFLNITELIKKYNYPAEEYTLLTKDGYKLKVFRIPADGPVVFLMHGLICSSDDFITPGVKAGLAFLLAQKGYDVWMGNARGNKHSRDNIYVKPSEKEFWNFSFHEMGIIDLPAMVDFVLDKTGKDKLIYVGHSQGTTIFYIMCSLLPEYNEKISVMVSLSAVAFMSHIRSPLRYIAPFNEELLAIFYSLGVYELLSETPTIQAFQNTFCNTNPRAFTFCEKIIFFLGGFNYEQTNFEHLTVVFHHFPAGSSAKQLVHFAQLILSGYFRQYDYGPKNYEKYGSIIPPSYPVGKITAPVAVFYGIGDWLSESVDVKKLTSKLPNLIELYTVENENWSHFDFVYARDIKTLILPKLLSLIEKYV</sequence>
<evidence type="ECO:0000256" key="6">
    <source>
        <dbReference type="ARBA" id="ARBA00023180"/>
    </source>
</evidence>
<keyword evidence="5" id="KW-0443">Lipid metabolism</keyword>
<dbReference type="EMBL" id="CAVLEF010000009">
    <property type="protein sequence ID" value="CAK1547640.1"/>
    <property type="molecule type" value="Genomic_DNA"/>
</dbReference>
<keyword evidence="12" id="KW-1185">Reference proteome</keyword>
<dbReference type="InterPro" id="IPR025483">
    <property type="entry name" value="Lipase_euk"/>
</dbReference>
<proteinExistence type="inferred from homology"/>
<feature type="active site" description="Charge relay system" evidence="8">
    <location>
        <position position="364"/>
    </location>
</feature>
<name>A0AAV1JE96_9NEOP</name>
<dbReference type="SUPFAM" id="SSF53474">
    <property type="entry name" value="alpha/beta-Hydrolases"/>
    <property type="match status" value="1"/>
</dbReference>
<dbReference type="InterPro" id="IPR006693">
    <property type="entry name" value="AB_hydrolase_lipase"/>
</dbReference>
<feature type="active site" description="Charge relay system" evidence="8">
    <location>
        <position position="395"/>
    </location>
</feature>
<evidence type="ECO:0000256" key="8">
    <source>
        <dbReference type="PIRSR" id="PIRSR000862-1"/>
    </source>
</evidence>
<evidence type="ECO:0000256" key="3">
    <source>
        <dbReference type="ARBA" id="ARBA00022801"/>
    </source>
</evidence>
<keyword evidence="6" id="KW-0325">Glycoprotein</keyword>
<keyword evidence="3 7" id="KW-0378">Hydrolase</keyword>
<gene>
    <name evidence="11" type="ORF">LNINA_LOCUS7100</name>
</gene>
<dbReference type="PANTHER" id="PTHR11005">
    <property type="entry name" value="LYSOSOMAL ACID LIPASE-RELATED"/>
    <property type="match status" value="1"/>
</dbReference>
<dbReference type="GO" id="GO:0016788">
    <property type="term" value="F:hydrolase activity, acting on ester bonds"/>
    <property type="evidence" value="ECO:0007669"/>
    <property type="project" value="InterPro"/>
</dbReference>
<keyword evidence="4 7" id="KW-0442">Lipid degradation</keyword>
<organism evidence="11 12">
    <name type="scientific">Leptosia nina</name>
    <dbReference type="NCBI Taxonomy" id="320188"/>
    <lineage>
        <taxon>Eukaryota</taxon>
        <taxon>Metazoa</taxon>
        <taxon>Ecdysozoa</taxon>
        <taxon>Arthropoda</taxon>
        <taxon>Hexapoda</taxon>
        <taxon>Insecta</taxon>
        <taxon>Pterygota</taxon>
        <taxon>Neoptera</taxon>
        <taxon>Endopterygota</taxon>
        <taxon>Lepidoptera</taxon>
        <taxon>Glossata</taxon>
        <taxon>Ditrysia</taxon>
        <taxon>Papilionoidea</taxon>
        <taxon>Pieridae</taxon>
        <taxon>Pierinae</taxon>
        <taxon>Leptosia</taxon>
    </lineage>
</organism>
<evidence type="ECO:0000256" key="2">
    <source>
        <dbReference type="ARBA" id="ARBA00022729"/>
    </source>
</evidence>
<evidence type="ECO:0000256" key="9">
    <source>
        <dbReference type="SAM" id="SignalP"/>
    </source>
</evidence>
<protein>
    <recommendedName>
        <fullName evidence="7">Lipase</fullName>
    </recommendedName>
</protein>
<evidence type="ECO:0000256" key="5">
    <source>
        <dbReference type="ARBA" id="ARBA00023098"/>
    </source>
</evidence>
<dbReference type="AlphaFoldDB" id="A0AAV1JE96"/>
<feature type="signal peptide" evidence="9">
    <location>
        <begin position="1"/>
        <end position="23"/>
    </location>
</feature>
<dbReference type="FunFam" id="3.40.50.1820:FF:000057">
    <property type="entry name" value="Lipase"/>
    <property type="match status" value="1"/>
</dbReference>
<evidence type="ECO:0000256" key="4">
    <source>
        <dbReference type="ARBA" id="ARBA00022963"/>
    </source>
</evidence>
<feature type="domain" description="Partial AB-hydrolase lipase" evidence="10">
    <location>
        <begin position="64"/>
        <end position="115"/>
    </location>
</feature>
<dbReference type="Gene3D" id="3.40.50.1820">
    <property type="entry name" value="alpha/beta hydrolase"/>
    <property type="match status" value="1"/>
</dbReference>
<feature type="chain" id="PRO_5043886369" description="Lipase" evidence="9">
    <location>
        <begin position="24"/>
        <end position="420"/>
    </location>
</feature>
<dbReference type="InterPro" id="IPR029058">
    <property type="entry name" value="AB_hydrolase_fold"/>
</dbReference>
<evidence type="ECO:0000259" key="10">
    <source>
        <dbReference type="Pfam" id="PF04083"/>
    </source>
</evidence>
<dbReference type="Proteomes" id="UP001497472">
    <property type="component" value="Unassembled WGS sequence"/>
</dbReference>
<dbReference type="Pfam" id="PF04083">
    <property type="entry name" value="Abhydro_lipase"/>
    <property type="match status" value="1"/>
</dbReference>
<reference evidence="11 12" key="1">
    <citation type="submission" date="2023-11" db="EMBL/GenBank/DDBJ databases">
        <authorList>
            <person name="Okamura Y."/>
        </authorList>
    </citation>
    <scope>NUCLEOTIDE SEQUENCE [LARGE SCALE GENOMIC DNA]</scope>
</reference>
<comment type="caution">
    <text evidence="11">The sequence shown here is derived from an EMBL/GenBank/DDBJ whole genome shotgun (WGS) entry which is preliminary data.</text>
</comment>
<dbReference type="GO" id="GO:0016042">
    <property type="term" value="P:lipid catabolic process"/>
    <property type="evidence" value="ECO:0007669"/>
    <property type="project" value="UniProtKB-KW"/>
</dbReference>
<evidence type="ECO:0000313" key="12">
    <source>
        <dbReference type="Proteomes" id="UP001497472"/>
    </source>
</evidence>
<comment type="similarity">
    <text evidence="1 7">Belongs to the AB hydrolase superfamily. Lipase family.</text>
</comment>
<accession>A0AAV1JE96</accession>
<evidence type="ECO:0000256" key="1">
    <source>
        <dbReference type="ARBA" id="ARBA00010701"/>
    </source>
</evidence>
<feature type="active site" description="Nucleophile" evidence="8">
    <location>
        <position position="192"/>
    </location>
</feature>
<keyword evidence="2 9" id="KW-0732">Signal</keyword>
<dbReference type="PIRSF" id="PIRSF000862">
    <property type="entry name" value="Steryl_ester_lip"/>
    <property type="match status" value="1"/>
</dbReference>
<evidence type="ECO:0000313" key="11">
    <source>
        <dbReference type="EMBL" id="CAK1547640.1"/>
    </source>
</evidence>
<evidence type="ECO:0000256" key="7">
    <source>
        <dbReference type="PIRNR" id="PIRNR000862"/>
    </source>
</evidence>